<evidence type="ECO:0000256" key="3">
    <source>
        <dbReference type="ARBA" id="ARBA00022475"/>
    </source>
</evidence>
<accession>A0A838XR45</accession>
<feature type="transmembrane region" description="Helical" evidence="9">
    <location>
        <begin position="294"/>
        <end position="316"/>
    </location>
</feature>
<feature type="transmembrane region" description="Helical" evidence="9">
    <location>
        <begin position="322"/>
        <end position="345"/>
    </location>
</feature>
<evidence type="ECO:0000256" key="5">
    <source>
        <dbReference type="ARBA" id="ARBA00022692"/>
    </source>
</evidence>
<dbReference type="GO" id="GO:0005886">
    <property type="term" value="C:plasma membrane"/>
    <property type="evidence" value="ECO:0007669"/>
    <property type="project" value="UniProtKB-SubCell"/>
</dbReference>
<sequence length="362" mass="37276">MDLTGWFEIFGEEGTSAIGGLLIGIAFGAFAQRSRFCLRAAVVEFARGAIQLKVAVWLIAFASAVFLTQALISLDMLDVSEARQFAARGSISGALIGGALFGCGMVLARGCASRLLVLSATGNLRALLSGLIFAVAAEASIHGLLSPLRDWLAGLWTVGGRDRLDLLQLLGPGPEAGLVIGLLFLSGAVFFAVRARLGPWGWLGAAGVGATVAAGWWFTYQLSFQAFEPMTVKSMTFTGPSADTLMTVLTPPGTNIDFDIGLVPGVFIGAAIAALAAREWTLEGFRDGHSMRRYIAGAVLMGFGGMLAGGCAVGAGVTGGSIFALTAWLTLSAMWAAAGLTDLLIDRRGAGAGGTAEAPALP</sequence>
<protein>
    <submittedName>
        <fullName evidence="10">YeeE/YedE family protein</fullName>
    </submittedName>
</protein>
<reference evidence="10 11" key="1">
    <citation type="submission" date="2020-07" db="EMBL/GenBank/DDBJ databases">
        <authorList>
            <person name="Li M."/>
        </authorList>
    </citation>
    <scope>NUCLEOTIDE SEQUENCE [LARGE SCALE GENOMIC DNA]</scope>
    <source>
        <strain evidence="10 11">DSM 23284</strain>
    </source>
</reference>
<dbReference type="RefSeq" id="WP_181759720.1">
    <property type="nucleotide sequence ID" value="NZ_BMCR01000006.1"/>
</dbReference>
<comment type="similarity">
    <text evidence="8">Belongs to the TsuA/YedE (TC 9.B.102) family.</text>
</comment>
<name>A0A838XR45_9HYPH</name>
<evidence type="ECO:0000256" key="9">
    <source>
        <dbReference type="SAM" id="Phobius"/>
    </source>
</evidence>
<keyword evidence="6 9" id="KW-1133">Transmembrane helix</keyword>
<organism evidence="10 11">
    <name type="scientific">Stappia taiwanensis</name>
    <dbReference type="NCBI Taxonomy" id="992267"/>
    <lineage>
        <taxon>Bacteria</taxon>
        <taxon>Pseudomonadati</taxon>
        <taxon>Pseudomonadota</taxon>
        <taxon>Alphaproteobacteria</taxon>
        <taxon>Hyphomicrobiales</taxon>
        <taxon>Stappiaceae</taxon>
        <taxon>Stappia</taxon>
    </lineage>
</organism>
<dbReference type="InterPro" id="IPR007272">
    <property type="entry name" value="Sulf_transp_TsuA/YedE"/>
</dbReference>
<evidence type="ECO:0000313" key="11">
    <source>
        <dbReference type="Proteomes" id="UP000559404"/>
    </source>
</evidence>
<evidence type="ECO:0000256" key="8">
    <source>
        <dbReference type="ARBA" id="ARBA00035655"/>
    </source>
</evidence>
<evidence type="ECO:0000256" key="6">
    <source>
        <dbReference type="ARBA" id="ARBA00022989"/>
    </source>
</evidence>
<feature type="transmembrane region" description="Helical" evidence="9">
    <location>
        <begin position="200"/>
        <end position="220"/>
    </location>
</feature>
<feature type="transmembrane region" description="Helical" evidence="9">
    <location>
        <begin position="176"/>
        <end position="193"/>
    </location>
</feature>
<keyword evidence="4" id="KW-0997">Cell inner membrane</keyword>
<dbReference type="Pfam" id="PF04143">
    <property type="entry name" value="Sulf_transp"/>
    <property type="match status" value="1"/>
</dbReference>
<feature type="transmembrane region" description="Helical" evidence="9">
    <location>
        <begin position="52"/>
        <end position="72"/>
    </location>
</feature>
<proteinExistence type="inferred from homology"/>
<feature type="transmembrane region" description="Helical" evidence="9">
    <location>
        <begin position="124"/>
        <end position="145"/>
    </location>
</feature>
<keyword evidence="3" id="KW-1003">Cell membrane</keyword>
<evidence type="ECO:0000256" key="1">
    <source>
        <dbReference type="ARBA" id="ARBA00004429"/>
    </source>
</evidence>
<evidence type="ECO:0000256" key="2">
    <source>
        <dbReference type="ARBA" id="ARBA00022448"/>
    </source>
</evidence>
<keyword evidence="7 9" id="KW-0472">Membrane</keyword>
<keyword evidence="11" id="KW-1185">Reference proteome</keyword>
<comment type="caution">
    <text evidence="10">The sequence shown here is derived from an EMBL/GenBank/DDBJ whole genome shotgun (WGS) entry which is preliminary data.</text>
</comment>
<evidence type="ECO:0000256" key="4">
    <source>
        <dbReference type="ARBA" id="ARBA00022519"/>
    </source>
</evidence>
<comment type="subcellular location">
    <subcellularLocation>
        <location evidence="1">Cell inner membrane</location>
        <topology evidence="1">Multi-pass membrane protein</topology>
    </subcellularLocation>
</comment>
<dbReference type="PANTHER" id="PTHR30574:SF1">
    <property type="entry name" value="SULPHUR TRANSPORT DOMAIN-CONTAINING PROTEIN"/>
    <property type="match status" value="1"/>
</dbReference>
<keyword evidence="5 9" id="KW-0812">Transmembrane</keyword>
<keyword evidence="2" id="KW-0813">Transport</keyword>
<dbReference type="PANTHER" id="PTHR30574">
    <property type="entry name" value="INNER MEMBRANE PROTEIN YEDE"/>
    <property type="match status" value="1"/>
</dbReference>
<evidence type="ECO:0000256" key="7">
    <source>
        <dbReference type="ARBA" id="ARBA00023136"/>
    </source>
</evidence>
<gene>
    <name evidence="10" type="ORF">H1W37_07715</name>
</gene>
<dbReference type="Proteomes" id="UP000559404">
    <property type="component" value="Unassembled WGS sequence"/>
</dbReference>
<feature type="transmembrane region" description="Helical" evidence="9">
    <location>
        <begin position="14"/>
        <end position="31"/>
    </location>
</feature>
<dbReference type="AlphaFoldDB" id="A0A838XR45"/>
<dbReference type="EMBL" id="JACEON010000005">
    <property type="protein sequence ID" value="MBA4611531.1"/>
    <property type="molecule type" value="Genomic_DNA"/>
</dbReference>
<feature type="transmembrane region" description="Helical" evidence="9">
    <location>
        <begin position="260"/>
        <end position="282"/>
    </location>
</feature>
<feature type="transmembrane region" description="Helical" evidence="9">
    <location>
        <begin position="92"/>
        <end position="112"/>
    </location>
</feature>
<evidence type="ECO:0000313" key="10">
    <source>
        <dbReference type="EMBL" id="MBA4611531.1"/>
    </source>
</evidence>
<reference evidence="10 11" key="2">
    <citation type="submission" date="2020-08" db="EMBL/GenBank/DDBJ databases">
        <title>Stappia taiwanensis sp. nov., isolated from a coastal thermal spring.</title>
        <authorList>
            <person name="Kampfer P."/>
        </authorList>
    </citation>
    <scope>NUCLEOTIDE SEQUENCE [LARGE SCALE GENOMIC DNA]</scope>
    <source>
        <strain evidence="10 11">DSM 23284</strain>
    </source>
</reference>